<organism evidence="2 3">
    <name type="scientific">Flavobacterium album</name>
    <dbReference type="NCBI Taxonomy" id="2175091"/>
    <lineage>
        <taxon>Bacteria</taxon>
        <taxon>Pseudomonadati</taxon>
        <taxon>Bacteroidota</taxon>
        <taxon>Flavobacteriia</taxon>
        <taxon>Flavobacteriales</taxon>
        <taxon>Flavobacteriaceae</taxon>
        <taxon>Flavobacterium</taxon>
    </lineage>
</organism>
<keyword evidence="3" id="KW-1185">Reference proteome</keyword>
<evidence type="ECO:0000313" key="3">
    <source>
        <dbReference type="Proteomes" id="UP000244929"/>
    </source>
</evidence>
<name>A0A2S1QYT4_9FLAO</name>
<dbReference type="Proteomes" id="UP000244929">
    <property type="component" value="Chromosome"/>
</dbReference>
<feature type="signal peptide" evidence="1">
    <location>
        <begin position="1"/>
        <end position="23"/>
    </location>
</feature>
<keyword evidence="1" id="KW-0732">Signal</keyword>
<dbReference type="KEGG" id="falb:HYN59_10615"/>
<evidence type="ECO:0000313" key="2">
    <source>
        <dbReference type="EMBL" id="AWH85534.1"/>
    </source>
</evidence>
<reference evidence="2 3" key="1">
    <citation type="submission" date="2018-04" db="EMBL/GenBank/DDBJ databases">
        <title>Genome sequencing of Flavobacterium sp. HYN0059.</title>
        <authorList>
            <person name="Yi H."/>
            <person name="Baek C."/>
        </authorList>
    </citation>
    <scope>NUCLEOTIDE SEQUENCE [LARGE SCALE GENOMIC DNA]</scope>
    <source>
        <strain evidence="2 3">HYN0059</strain>
    </source>
</reference>
<feature type="chain" id="PRO_5015540577" evidence="1">
    <location>
        <begin position="24"/>
        <end position="180"/>
    </location>
</feature>
<gene>
    <name evidence="2" type="ORF">HYN59_10615</name>
</gene>
<protein>
    <submittedName>
        <fullName evidence="2">Uncharacterized protein</fullName>
    </submittedName>
</protein>
<dbReference type="EMBL" id="CP029186">
    <property type="protein sequence ID" value="AWH85534.1"/>
    <property type="molecule type" value="Genomic_DNA"/>
</dbReference>
<proteinExistence type="predicted"/>
<sequence length="180" mass="20247">MPKKIMKTFTLLLCLLSFGIATAQQNPAPVKATTQKEWDELDKNFIALVDALVKGDKTKFLALSCKEVDCVDCVGAVEAAKGAVFVPAEFYFTVISQKFTESPVYKAMAKKGYSFSSVIVENFKPKVVPKDYPKDLKIYEVWVETYKKDEFAKGHPGTSHSFRFIKINGKFRFYGMTSIP</sequence>
<dbReference type="AlphaFoldDB" id="A0A2S1QYT4"/>
<accession>A0A2S1QYT4</accession>
<evidence type="ECO:0000256" key="1">
    <source>
        <dbReference type="SAM" id="SignalP"/>
    </source>
</evidence>